<dbReference type="WBParaSite" id="ACRNAN_scaffold3705.g22165.t1">
    <property type="protein sequence ID" value="ACRNAN_scaffold3705.g22165.t1"/>
    <property type="gene ID" value="ACRNAN_scaffold3705.g22165"/>
</dbReference>
<feature type="compositionally biased region" description="Gly residues" evidence="1">
    <location>
        <begin position="74"/>
        <end position="84"/>
    </location>
</feature>
<evidence type="ECO:0000256" key="1">
    <source>
        <dbReference type="SAM" id="MobiDB-lite"/>
    </source>
</evidence>
<feature type="compositionally biased region" description="Low complexity" evidence="1">
    <location>
        <begin position="54"/>
        <end position="69"/>
    </location>
</feature>
<proteinExistence type="predicted"/>
<organism evidence="2 3">
    <name type="scientific">Acrobeloides nanus</name>
    <dbReference type="NCBI Taxonomy" id="290746"/>
    <lineage>
        <taxon>Eukaryota</taxon>
        <taxon>Metazoa</taxon>
        <taxon>Ecdysozoa</taxon>
        <taxon>Nematoda</taxon>
        <taxon>Chromadorea</taxon>
        <taxon>Rhabditida</taxon>
        <taxon>Tylenchina</taxon>
        <taxon>Cephalobomorpha</taxon>
        <taxon>Cephaloboidea</taxon>
        <taxon>Cephalobidae</taxon>
        <taxon>Acrobeloides</taxon>
    </lineage>
</organism>
<protein>
    <submittedName>
        <fullName evidence="3">Transposase</fullName>
    </submittedName>
</protein>
<dbReference type="AlphaFoldDB" id="A0A914DU51"/>
<reference evidence="3" key="1">
    <citation type="submission" date="2022-11" db="UniProtKB">
        <authorList>
            <consortium name="WormBaseParasite"/>
        </authorList>
    </citation>
    <scope>IDENTIFICATION</scope>
</reference>
<evidence type="ECO:0000313" key="2">
    <source>
        <dbReference type="Proteomes" id="UP000887540"/>
    </source>
</evidence>
<sequence>MVQACYLVEVRNMSRREVAKIFGVKPNTVCDAVNRYINRAVDDWMRRCCLQSDGLSDSVSSKSSGCGYDKATGCSGGTIPGIQR</sequence>
<keyword evidence="2" id="KW-1185">Reference proteome</keyword>
<accession>A0A914DU51</accession>
<evidence type="ECO:0000313" key="3">
    <source>
        <dbReference type="WBParaSite" id="ACRNAN_scaffold3705.g22165.t1"/>
    </source>
</evidence>
<dbReference type="Proteomes" id="UP000887540">
    <property type="component" value="Unplaced"/>
</dbReference>
<feature type="region of interest" description="Disordered" evidence="1">
    <location>
        <begin position="54"/>
        <end position="84"/>
    </location>
</feature>
<name>A0A914DU51_9BILA</name>